<reference evidence="6 7" key="1">
    <citation type="submission" date="2017-05" db="EMBL/GenBank/DDBJ databases">
        <title>Biotechnological potential of actinobacteria isolated from South African environments.</title>
        <authorList>
            <person name="Le Roes-Hill M."/>
            <person name="Prins A."/>
            <person name="Durrell K.A."/>
        </authorList>
    </citation>
    <scope>NUCLEOTIDE SEQUENCE [LARGE SCALE GENOMIC DNA]</scope>
    <source>
        <strain evidence="6">M26</strain>
    </source>
</reference>
<dbReference type="SUPFAM" id="SSF46785">
    <property type="entry name" value="Winged helix' DNA-binding domain"/>
    <property type="match status" value="1"/>
</dbReference>
<dbReference type="InterPro" id="IPR000847">
    <property type="entry name" value="LysR_HTH_N"/>
</dbReference>
<name>A0A2C9ZN51_9ACTN</name>
<comment type="similarity">
    <text evidence="1">Belongs to the LysR transcriptional regulatory family.</text>
</comment>
<dbReference type="PROSITE" id="PS50931">
    <property type="entry name" value="HTH_LYSR"/>
    <property type="match status" value="1"/>
</dbReference>
<protein>
    <recommendedName>
        <fullName evidence="5">HTH lysR-type domain-containing protein</fullName>
    </recommendedName>
</protein>
<evidence type="ECO:0000313" key="6">
    <source>
        <dbReference type="EMBL" id="OUC98697.1"/>
    </source>
</evidence>
<evidence type="ECO:0000259" key="5">
    <source>
        <dbReference type="PROSITE" id="PS50931"/>
    </source>
</evidence>
<dbReference type="InterPro" id="IPR005119">
    <property type="entry name" value="LysR_subst-bd"/>
</dbReference>
<dbReference type="Proteomes" id="UP000194761">
    <property type="component" value="Unassembled WGS sequence"/>
</dbReference>
<dbReference type="PANTHER" id="PTHR30346:SF29">
    <property type="entry name" value="LYSR SUBSTRATE-BINDING"/>
    <property type="match status" value="1"/>
</dbReference>
<dbReference type="GO" id="GO:0003677">
    <property type="term" value="F:DNA binding"/>
    <property type="evidence" value="ECO:0007669"/>
    <property type="project" value="UniProtKB-KW"/>
</dbReference>
<comment type="caution">
    <text evidence="6">The sequence shown here is derived from an EMBL/GenBank/DDBJ whole genome shotgun (WGS) entry which is preliminary data.</text>
</comment>
<dbReference type="InterPro" id="IPR036390">
    <property type="entry name" value="WH_DNA-bd_sf"/>
</dbReference>
<evidence type="ECO:0000256" key="4">
    <source>
        <dbReference type="ARBA" id="ARBA00023163"/>
    </source>
</evidence>
<dbReference type="Gene3D" id="3.40.190.10">
    <property type="entry name" value="Periplasmic binding protein-like II"/>
    <property type="match status" value="2"/>
</dbReference>
<keyword evidence="2" id="KW-0805">Transcription regulation</keyword>
<dbReference type="SUPFAM" id="SSF53850">
    <property type="entry name" value="Periplasmic binding protein-like II"/>
    <property type="match status" value="1"/>
</dbReference>
<sequence>MPERPRPEAPASIGFSRFRLADAPTATDARPTRDGARVPTIDPRRLLILRAFVLSDSVTATAAALHLTPSAVSQQLAALEREVGHALVVRTGRKLALTPAGRILAGHAEEISSRLKIAEADLAAHAGGVLGQLRIGAFPTAISWLVAPAIVELRRQAPGVNVTVVDAEAHMSHRMLMRGDIDVTVSLEYEFDPERDSPGIVKFPLYIERFKAVLPHAHPLAGEEGIGLTQLTEEGWIMPSPGNPCRTMVLQACAELGFHPPITHVSDDYRAALALVAAEAGICLVPESALSARDADWVTILPTRGIAPLRKVIMTTRRDNQGHPVVRAGLEAMRAAVAEPASEIYGPLARSDTFNVE</sequence>
<evidence type="ECO:0000256" key="2">
    <source>
        <dbReference type="ARBA" id="ARBA00023015"/>
    </source>
</evidence>
<dbReference type="PANTHER" id="PTHR30346">
    <property type="entry name" value="TRANSCRIPTIONAL DUAL REGULATOR HCAR-RELATED"/>
    <property type="match status" value="1"/>
</dbReference>
<keyword evidence="4" id="KW-0804">Transcription</keyword>
<organism evidence="6 7">
    <name type="scientific">Streptosporangium minutum</name>
    <dbReference type="NCBI Taxonomy" id="569862"/>
    <lineage>
        <taxon>Bacteria</taxon>
        <taxon>Bacillati</taxon>
        <taxon>Actinomycetota</taxon>
        <taxon>Actinomycetes</taxon>
        <taxon>Streptosporangiales</taxon>
        <taxon>Streptosporangiaceae</taxon>
        <taxon>Streptosporangium</taxon>
    </lineage>
</organism>
<dbReference type="Gene3D" id="1.10.10.10">
    <property type="entry name" value="Winged helix-like DNA-binding domain superfamily/Winged helix DNA-binding domain"/>
    <property type="match status" value="1"/>
</dbReference>
<accession>A0A2C9ZN51</accession>
<evidence type="ECO:0000256" key="1">
    <source>
        <dbReference type="ARBA" id="ARBA00009437"/>
    </source>
</evidence>
<dbReference type="GO" id="GO:0032993">
    <property type="term" value="C:protein-DNA complex"/>
    <property type="evidence" value="ECO:0007669"/>
    <property type="project" value="TreeGrafter"/>
</dbReference>
<proteinExistence type="inferred from homology"/>
<dbReference type="GO" id="GO:0003700">
    <property type="term" value="F:DNA-binding transcription factor activity"/>
    <property type="evidence" value="ECO:0007669"/>
    <property type="project" value="InterPro"/>
</dbReference>
<dbReference type="EMBL" id="NGFP01000017">
    <property type="protein sequence ID" value="OUC98697.1"/>
    <property type="molecule type" value="Genomic_DNA"/>
</dbReference>
<dbReference type="InterPro" id="IPR036388">
    <property type="entry name" value="WH-like_DNA-bd_sf"/>
</dbReference>
<feature type="domain" description="HTH lysR-type" evidence="5">
    <location>
        <begin position="41"/>
        <end position="98"/>
    </location>
</feature>
<gene>
    <name evidence="6" type="ORF">CA984_06135</name>
</gene>
<keyword evidence="3" id="KW-0238">DNA-binding</keyword>
<dbReference type="Pfam" id="PF03466">
    <property type="entry name" value="LysR_substrate"/>
    <property type="match status" value="1"/>
</dbReference>
<keyword evidence="7" id="KW-1185">Reference proteome</keyword>
<evidence type="ECO:0000313" key="7">
    <source>
        <dbReference type="Proteomes" id="UP000194761"/>
    </source>
</evidence>
<dbReference type="Pfam" id="PF00126">
    <property type="entry name" value="HTH_1"/>
    <property type="match status" value="1"/>
</dbReference>
<dbReference type="AlphaFoldDB" id="A0A2C9ZN51"/>
<evidence type="ECO:0000256" key="3">
    <source>
        <dbReference type="ARBA" id="ARBA00023125"/>
    </source>
</evidence>